<protein>
    <submittedName>
        <fullName evidence="3">MoxR-like ATPase</fullName>
    </submittedName>
</protein>
<dbReference type="InterPro" id="IPR027417">
    <property type="entry name" value="P-loop_NTPase"/>
</dbReference>
<evidence type="ECO:0000313" key="4">
    <source>
        <dbReference type="Proteomes" id="UP000232003"/>
    </source>
</evidence>
<dbReference type="OrthoDB" id="9783370at2"/>
<dbReference type="EMBL" id="CP024785">
    <property type="protein sequence ID" value="AUB42122.1"/>
    <property type="molecule type" value="Genomic_DNA"/>
</dbReference>
<dbReference type="GO" id="GO:0016887">
    <property type="term" value="F:ATP hydrolysis activity"/>
    <property type="evidence" value="ECO:0007669"/>
    <property type="project" value="InterPro"/>
</dbReference>
<evidence type="ECO:0000313" key="3">
    <source>
        <dbReference type="EMBL" id="AUB42122.1"/>
    </source>
</evidence>
<feature type="region of interest" description="Disordered" evidence="1">
    <location>
        <begin position="108"/>
        <end position="136"/>
    </location>
</feature>
<dbReference type="AlphaFoldDB" id="A0A2K8T345"/>
<dbReference type="KEGG" id="nfl:COO91_08229"/>
<dbReference type="InterPro" id="IPR003593">
    <property type="entry name" value="AAA+_ATPase"/>
</dbReference>
<evidence type="ECO:0000256" key="1">
    <source>
        <dbReference type="SAM" id="MobiDB-lite"/>
    </source>
</evidence>
<feature type="compositionally biased region" description="Low complexity" evidence="1">
    <location>
        <begin position="108"/>
        <end position="120"/>
    </location>
</feature>
<accession>A0A2K8T345</accession>
<dbReference type="InterPro" id="IPR003959">
    <property type="entry name" value="ATPase_AAA_core"/>
</dbReference>
<feature type="domain" description="AAA+ ATPase" evidence="2">
    <location>
        <begin position="47"/>
        <end position="241"/>
    </location>
</feature>
<reference evidence="3 4" key="1">
    <citation type="submission" date="2017-11" db="EMBL/GenBank/DDBJ databases">
        <title>Complete genome of a free-living desiccation-tolerant cyanobacterium and its photosynthetic adaptation to extreme terrestrial habitat.</title>
        <authorList>
            <person name="Shang J."/>
        </authorList>
    </citation>
    <scope>NUCLEOTIDE SEQUENCE [LARGE SCALE GENOMIC DNA]</scope>
    <source>
        <strain evidence="3 4">CCNUN1</strain>
    </source>
</reference>
<dbReference type="Gene3D" id="3.40.50.300">
    <property type="entry name" value="P-loop containing nucleotide triphosphate hydrolases"/>
    <property type="match status" value="1"/>
</dbReference>
<dbReference type="SMART" id="SM00382">
    <property type="entry name" value="AAA"/>
    <property type="match status" value="1"/>
</dbReference>
<name>A0A2K8T345_9NOSO</name>
<dbReference type="Pfam" id="PF07724">
    <property type="entry name" value="AAA_2"/>
    <property type="match status" value="1"/>
</dbReference>
<dbReference type="Proteomes" id="UP000232003">
    <property type="component" value="Chromosome"/>
</dbReference>
<feature type="region of interest" description="Disordered" evidence="1">
    <location>
        <begin position="1"/>
        <end position="28"/>
    </location>
</feature>
<evidence type="ECO:0000259" key="2">
    <source>
        <dbReference type="SMART" id="SM00382"/>
    </source>
</evidence>
<sequence length="340" mass="38951">MLANQRLEFTGNSNPQLENPHQDSPTHPEPYVISPELKKAVNLAIYLRRPLLLEGDAGCGKTRLASAVAYELGLPLYRWDVRSTTKAQDGLYEYNAILRLHDVQTQNVVQQPPVAPGNAAETDKDEDEERVNRNPANSKHYRKFGALGKAFKLKSCPAVVLIDEIDKADLDFPNDLLTVLDEPWEFKIKETGETIRATYPRKDAKDNVIDCRPIVIITSNKEKGNLPAPFLRRCLYYYVDFPNDKKQLQEIIEKHYKIREKTPPPSALVENAIDRFLSVWNEGGLFKKPGTSEFLDWLKALHTFEPKPYNAAKLKKDESLPYRELLFKLQQDWKKYAKAS</sequence>
<dbReference type="SUPFAM" id="SSF52540">
    <property type="entry name" value="P-loop containing nucleoside triphosphate hydrolases"/>
    <property type="match status" value="1"/>
</dbReference>
<organism evidence="3 4">
    <name type="scientific">Nostoc flagelliforme CCNUN1</name>
    <dbReference type="NCBI Taxonomy" id="2038116"/>
    <lineage>
        <taxon>Bacteria</taxon>
        <taxon>Bacillati</taxon>
        <taxon>Cyanobacteriota</taxon>
        <taxon>Cyanophyceae</taxon>
        <taxon>Nostocales</taxon>
        <taxon>Nostocaceae</taxon>
        <taxon>Nostoc</taxon>
    </lineage>
</organism>
<keyword evidence="4" id="KW-1185">Reference proteome</keyword>
<feature type="compositionally biased region" description="Polar residues" evidence="1">
    <location>
        <begin position="10"/>
        <end position="19"/>
    </location>
</feature>
<gene>
    <name evidence="3" type="ORF">COO91_08229</name>
</gene>
<dbReference type="GO" id="GO:0005524">
    <property type="term" value="F:ATP binding"/>
    <property type="evidence" value="ECO:0007669"/>
    <property type="project" value="InterPro"/>
</dbReference>
<dbReference type="RefSeq" id="WP_100902262.1">
    <property type="nucleotide sequence ID" value="NZ_CAWNNC010000001.1"/>
</dbReference>
<proteinExistence type="predicted"/>